<dbReference type="Pfam" id="PF11151">
    <property type="entry name" value="DUF2929"/>
    <property type="match status" value="1"/>
</dbReference>
<gene>
    <name evidence="2" type="ORF">RH061_06435</name>
</gene>
<keyword evidence="1" id="KW-1133">Transmembrane helix</keyword>
<organism evidence="2 3">
    <name type="scientific">Mesobacillus jeotgali</name>
    <dbReference type="NCBI Taxonomy" id="129985"/>
    <lineage>
        <taxon>Bacteria</taxon>
        <taxon>Bacillati</taxon>
        <taxon>Bacillota</taxon>
        <taxon>Bacilli</taxon>
        <taxon>Bacillales</taxon>
        <taxon>Bacillaceae</taxon>
        <taxon>Mesobacillus</taxon>
    </lineage>
</organism>
<keyword evidence="3" id="KW-1185">Reference proteome</keyword>
<evidence type="ECO:0000313" key="2">
    <source>
        <dbReference type="EMBL" id="WNF24118.1"/>
    </source>
</evidence>
<proteinExistence type="predicted"/>
<feature type="transmembrane region" description="Helical" evidence="1">
    <location>
        <begin position="32"/>
        <end position="52"/>
    </location>
</feature>
<dbReference type="EMBL" id="CP134494">
    <property type="protein sequence ID" value="WNF24118.1"/>
    <property type="molecule type" value="Genomic_DNA"/>
</dbReference>
<dbReference type="InterPro" id="IPR021324">
    <property type="entry name" value="DUF2929"/>
</dbReference>
<keyword evidence="1" id="KW-0812">Transmembrane</keyword>
<evidence type="ECO:0000313" key="3">
    <source>
        <dbReference type="Proteomes" id="UP001303324"/>
    </source>
</evidence>
<dbReference type="Proteomes" id="UP001303324">
    <property type="component" value="Chromosome"/>
</dbReference>
<evidence type="ECO:0000256" key="1">
    <source>
        <dbReference type="SAM" id="Phobius"/>
    </source>
</evidence>
<accession>A0ABY9VJP0</accession>
<name>A0ABY9VJP0_9BACI</name>
<keyword evidence="1" id="KW-0472">Membrane</keyword>
<sequence>MKYFWTLLWTFLLVLMLNYVAGAMIGVGLDLAQSAILAVVSTIILLVFPAVLPNGSEENHTH</sequence>
<dbReference type="RefSeq" id="WP_311074750.1">
    <property type="nucleotide sequence ID" value="NZ_CP134494.1"/>
</dbReference>
<reference evidence="2 3" key="1">
    <citation type="submission" date="2023-09" db="EMBL/GenBank/DDBJ databases">
        <title>Microbial mechanism of fulvic acid promoting antimony reduction mineralization in rice fields.</title>
        <authorList>
            <person name="Chen G."/>
            <person name="Lan J."/>
        </authorList>
    </citation>
    <scope>NUCLEOTIDE SEQUENCE [LARGE SCALE GENOMIC DNA]</scope>
    <source>
        <strain evidence="2 3">PS1</strain>
    </source>
</reference>
<protein>
    <submittedName>
        <fullName evidence="2">YjzD family protein</fullName>
    </submittedName>
</protein>